<dbReference type="KEGG" id="cbk:CLL_A1883"/>
<accession>B2TMS9</accession>
<gene>
    <name evidence="1" type="ordered locus">CLL_A1883</name>
</gene>
<dbReference type="AlphaFoldDB" id="B2TMS9"/>
<accession>U4P600</accession>
<name>B2TMS9_CLOBB</name>
<dbReference type="PATRIC" id="fig|935198.13.peg.1833"/>
<organism evidence="1">
    <name type="scientific">Clostridium botulinum (strain Eklund 17B / Type B)</name>
    <dbReference type="NCBI Taxonomy" id="935198"/>
    <lineage>
        <taxon>Bacteria</taxon>
        <taxon>Bacillati</taxon>
        <taxon>Bacillota</taxon>
        <taxon>Clostridia</taxon>
        <taxon>Eubacteriales</taxon>
        <taxon>Clostridiaceae</taxon>
        <taxon>Clostridium</taxon>
    </lineage>
</organism>
<dbReference type="HOGENOM" id="CLU_1072413_0_0_9"/>
<evidence type="ECO:0000313" key="1">
    <source>
        <dbReference type="EMBL" id="ACD22553.1"/>
    </source>
</evidence>
<dbReference type="EMBL" id="CP001056">
    <property type="protein sequence ID" value="ACD22553.1"/>
    <property type="molecule type" value="Genomic_DNA"/>
</dbReference>
<protein>
    <submittedName>
        <fullName evidence="1">Uncharacterized protein</fullName>
    </submittedName>
</protein>
<reference evidence="1" key="2">
    <citation type="submission" date="2009-08" db="EMBL/GenBank/DDBJ databases">
        <authorList>
            <person name="Shrivastava S."/>
            <person name="Brinkac L.M."/>
            <person name="Dodson R.J."/>
            <person name="Harkins D.M."/>
            <person name="Durkin A.S."/>
            <person name="Sutton G."/>
        </authorList>
    </citation>
    <scope>NUCLEOTIDE SEQUENCE</scope>
    <source>
        <strain evidence="1">Eklund 17B</strain>
    </source>
</reference>
<reference evidence="1" key="1">
    <citation type="submission" date="2009-06" db="EMBL/GenBank/DDBJ databases">
        <authorList>
            <consortium name="US DOE Joint Genome Institute (JGI-PGF)"/>
            <person name="Lucas S."/>
            <person name="Copeland A."/>
            <person name="Lapidus A."/>
            <person name="Glavina del Rio T."/>
            <person name="Dalin E."/>
            <person name="Tice H."/>
            <person name="Bruce D."/>
            <person name="Goodwin L."/>
            <person name="Pitluck S."/>
            <person name="Kyrpides N."/>
            <person name="Mavromatis K."/>
            <person name="Ivanova N."/>
            <person name="Saunders E."/>
            <person name="Brettin T."/>
            <person name="Detter J.C."/>
            <person name="Han C."/>
            <person name="Larimer F."/>
            <person name="Land M."/>
            <person name="Hauser L."/>
            <person name="Markowitz V."/>
            <person name="Cheng J.-F."/>
            <person name="Hugenholtz P."/>
            <person name="Woyke T."/>
            <person name="Wu D."/>
            <person name="Gronow S."/>
            <person name="Klenk H.-P."/>
            <person name="Eisen J.A."/>
        </authorList>
    </citation>
    <scope>NUCLEOTIDE SEQUENCE</scope>
    <source>
        <strain evidence="1">Eklund 17B</strain>
    </source>
</reference>
<sequence>MLKKYIKEIAFLSLLLAILLTYMTYNKINIQTINKPVNTVETSYNIDNSSLNGLLDDLNRIDNSYNETTLNNLSKGERGSYIDKIAERYISLINKAYSSLPNKEDEKQNSLNNIQKACDDVELSYKAAGGGSGGSTDIPYTKMKASRKEICNILKTYFGCTDDLTFKEENISNSEKTNSLENVQKDYIDINRKILGDENLAFPDVQITQTTPDNGFESAYIITSSTIIKNSGLGDVKYSPIKMKIQYKDSKYSFKYLES</sequence>
<proteinExistence type="predicted"/>